<proteinExistence type="predicted"/>
<dbReference type="CDD" id="cd07377">
    <property type="entry name" value="WHTH_GntR"/>
    <property type="match status" value="1"/>
</dbReference>
<evidence type="ECO:0000313" key="6">
    <source>
        <dbReference type="EMBL" id="TVT61994.1"/>
    </source>
</evidence>
<dbReference type="EMBL" id="VJWX01000007">
    <property type="protein sequence ID" value="TVT61994.1"/>
    <property type="molecule type" value="Genomic_DNA"/>
</dbReference>
<evidence type="ECO:0000256" key="2">
    <source>
        <dbReference type="ARBA" id="ARBA00023125"/>
    </source>
</evidence>
<evidence type="ECO:0000256" key="4">
    <source>
        <dbReference type="SAM" id="MobiDB-lite"/>
    </source>
</evidence>
<dbReference type="PANTHER" id="PTHR44846">
    <property type="entry name" value="MANNOSYL-D-GLYCERATE TRANSPORT/METABOLISM SYSTEM REPRESSOR MNGR-RELATED"/>
    <property type="match status" value="1"/>
</dbReference>
<reference evidence="6 7" key="2">
    <citation type="submission" date="2019-08" db="EMBL/GenBank/DDBJ databases">
        <title>Amycolatopsis acidicola sp. nov., isolated from peat swamp forest soil.</title>
        <authorList>
            <person name="Srisuk N."/>
        </authorList>
    </citation>
    <scope>NUCLEOTIDE SEQUENCE [LARGE SCALE GENOMIC DNA]</scope>
    <source>
        <strain evidence="6 7">TBRC 6029</strain>
    </source>
</reference>
<accession>A0A558DLY0</accession>
<keyword evidence="2" id="KW-0238">DNA-binding</keyword>
<dbReference type="Gene3D" id="1.10.10.10">
    <property type="entry name" value="Winged helix-like DNA-binding domain superfamily/Winged helix DNA-binding domain"/>
    <property type="match status" value="1"/>
</dbReference>
<dbReference type="SUPFAM" id="SSF46785">
    <property type="entry name" value="Winged helix' DNA-binding domain"/>
    <property type="match status" value="1"/>
</dbReference>
<gene>
    <name evidence="6" type="ORF">FNH05_01755</name>
</gene>
<protein>
    <submittedName>
        <fullName evidence="6">Winged helix-turn-helix transcriptional regulator</fullName>
    </submittedName>
</protein>
<reference evidence="6 7" key="1">
    <citation type="submission" date="2019-07" db="EMBL/GenBank/DDBJ databases">
        <authorList>
            <person name="Duangmal K."/>
            <person name="Teo W.F.A."/>
        </authorList>
    </citation>
    <scope>NUCLEOTIDE SEQUENCE [LARGE SCALE GENOMIC DNA]</scope>
    <source>
        <strain evidence="6 7">TBRC 6029</strain>
    </source>
</reference>
<dbReference type="InterPro" id="IPR036388">
    <property type="entry name" value="WH-like_DNA-bd_sf"/>
</dbReference>
<sequence>MTYLYDQMADHMTERIASGDLAVNTMLPAEGPLARQYGVSLGTARRATNILRERGLVMKLRSKGTYVVARPEADTGGDDATGEPEPGHLALVQDDGS</sequence>
<evidence type="ECO:0000256" key="3">
    <source>
        <dbReference type="ARBA" id="ARBA00023163"/>
    </source>
</evidence>
<evidence type="ECO:0000313" key="7">
    <source>
        <dbReference type="Proteomes" id="UP000320011"/>
    </source>
</evidence>
<dbReference type="Proteomes" id="UP000320011">
    <property type="component" value="Unassembled WGS sequence"/>
</dbReference>
<evidence type="ECO:0000259" key="5">
    <source>
        <dbReference type="PROSITE" id="PS50949"/>
    </source>
</evidence>
<dbReference type="PANTHER" id="PTHR44846:SF1">
    <property type="entry name" value="MANNOSYL-D-GLYCERATE TRANSPORT_METABOLISM SYSTEM REPRESSOR MNGR-RELATED"/>
    <property type="match status" value="1"/>
</dbReference>
<dbReference type="GO" id="GO:0045892">
    <property type="term" value="P:negative regulation of DNA-templated transcription"/>
    <property type="evidence" value="ECO:0007669"/>
    <property type="project" value="TreeGrafter"/>
</dbReference>
<dbReference type="PROSITE" id="PS50949">
    <property type="entry name" value="HTH_GNTR"/>
    <property type="match status" value="1"/>
</dbReference>
<organism evidence="6 7">
    <name type="scientific">Amycolatopsis rhizosphaerae</name>
    <dbReference type="NCBI Taxonomy" id="2053003"/>
    <lineage>
        <taxon>Bacteria</taxon>
        <taxon>Bacillati</taxon>
        <taxon>Actinomycetota</taxon>
        <taxon>Actinomycetes</taxon>
        <taxon>Pseudonocardiales</taxon>
        <taxon>Pseudonocardiaceae</taxon>
        <taxon>Amycolatopsis</taxon>
    </lineage>
</organism>
<evidence type="ECO:0000256" key="1">
    <source>
        <dbReference type="ARBA" id="ARBA00023015"/>
    </source>
</evidence>
<dbReference type="InterPro" id="IPR050679">
    <property type="entry name" value="Bact_HTH_transcr_reg"/>
</dbReference>
<dbReference type="AlphaFoldDB" id="A0A558DLY0"/>
<keyword evidence="1" id="KW-0805">Transcription regulation</keyword>
<dbReference type="InterPro" id="IPR000524">
    <property type="entry name" value="Tscrpt_reg_HTH_GntR"/>
</dbReference>
<name>A0A558DLY0_9PSEU</name>
<feature type="domain" description="HTH gntR-type" evidence="5">
    <location>
        <begin position="2"/>
        <end position="70"/>
    </location>
</feature>
<keyword evidence="3" id="KW-0804">Transcription</keyword>
<dbReference type="GO" id="GO:0003677">
    <property type="term" value="F:DNA binding"/>
    <property type="evidence" value="ECO:0007669"/>
    <property type="project" value="UniProtKB-KW"/>
</dbReference>
<dbReference type="InterPro" id="IPR036390">
    <property type="entry name" value="WH_DNA-bd_sf"/>
</dbReference>
<feature type="region of interest" description="Disordered" evidence="4">
    <location>
        <begin position="70"/>
        <end position="97"/>
    </location>
</feature>
<dbReference type="OrthoDB" id="3631954at2"/>
<comment type="caution">
    <text evidence="6">The sequence shown here is derived from an EMBL/GenBank/DDBJ whole genome shotgun (WGS) entry which is preliminary data.</text>
</comment>
<dbReference type="SMART" id="SM00345">
    <property type="entry name" value="HTH_GNTR"/>
    <property type="match status" value="1"/>
</dbReference>
<dbReference type="Pfam" id="PF00392">
    <property type="entry name" value="GntR"/>
    <property type="match status" value="1"/>
</dbReference>
<keyword evidence="7" id="KW-1185">Reference proteome</keyword>
<dbReference type="GO" id="GO:0003700">
    <property type="term" value="F:DNA-binding transcription factor activity"/>
    <property type="evidence" value="ECO:0007669"/>
    <property type="project" value="InterPro"/>
</dbReference>